<organism evidence="5 6">
    <name type="scientific">Oceanobacillus oncorhynchi</name>
    <dbReference type="NCBI Taxonomy" id="545501"/>
    <lineage>
        <taxon>Bacteria</taxon>
        <taxon>Bacillati</taxon>
        <taxon>Bacillota</taxon>
        <taxon>Bacilli</taxon>
        <taxon>Bacillales</taxon>
        <taxon>Bacillaceae</taxon>
        <taxon>Oceanobacillus</taxon>
    </lineage>
</organism>
<dbReference type="Pfam" id="PF08220">
    <property type="entry name" value="HTH_DeoR"/>
    <property type="match status" value="1"/>
</dbReference>
<evidence type="ECO:0000313" key="5">
    <source>
        <dbReference type="EMBL" id="CEI82062.1"/>
    </source>
</evidence>
<dbReference type="InterPro" id="IPR036390">
    <property type="entry name" value="WH_DNA-bd_sf"/>
</dbReference>
<gene>
    <name evidence="5" type="primary">srlR_2</name>
    <name evidence="5" type="ORF">BN997_01917</name>
</gene>
<keyword evidence="6" id="KW-1185">Reference proteome</keyword>
<dbReference type="Proteomes" id="UP000040453">
    <property type="component" value="Unassembled WGS sequence"/>
</dbReference>
<name>A0A0A1MQZ9_9BACI</name>
<dbReference type="EMBL" id="CDGG01000001">
    <property type="protein sequence ID" value="CEI82062.1"/>
    <property type="molecule type" value="Genomic_DNA"/>
</dbReference>
<dbReference type="SUPFAM" id="SSF46785">
    <property type="entry name" value="Winged helix' DNA-binding domain"/>
    <property type="match status" value="1"/>
</dbReference>
<dbReference type="Gene3D" id="3.40.50.1360">
    <property type="match status" value="1"/>
</dbReference>
<feature type="domain" description="HTH deoR-type" evidence="4">
    <location>
        <begin position="3"/>
        <end position="58"/>
    </location>
</feature>
<dbReference type="RefSeq" id="WP_042531625.1">
    <property type="nucleotide sequence ID" value="NZ_CDGG01000001.1"/>
</dbReference>
<dbReference type="SUPFAM" id="SSF100950">
    <property type="entry name" value="NagB/RpiA/CoA transferase-like"/>
    <property type="match status" value="1"/>
</dbReference>
<keyword evidence="3" id="KW-0804">Transcription</keyword>
<evidence type="ECO:0000256" key="3">
    <source>
        <dbReference type="ARBA" id="ARBA00023163"/>
    </source>
</evidence>
<dbReference type="GO" id="GO:0003700">
    <property type="term" value="F:DNA-binding transcription factor activity"/>
    <property type="evidence" value="ECO:0007669"/>
    <property type="project" value="InterPro"/>
</dbReference>
<dbReference type="InterPro" id="IPR036388">
    <property type="entry name" value="WH-like_DNA-bd_sf"/>
</dbReference>
<evidence type="ECO:0000256" key="2">
    <source>
        <dbReference type="ARBA" id="ARBA00023125"/>
    </source>
</evidence>
<dbReference type="PANTHER" id="PTHR30363">
    <property type="entry name" value="HTH-TYPE TRANSCRIPTIONAL REGULATOR SRLR-RELATED"/>
    <property type="match status" value="1"/>
</dbReference>
<dbReference type="PROSITE" id="PS51000">
    <property type="entry name" value="HTH_DEOR_2"/>
    <property type="match status" value="1"/>
</dbReference>
<protein>
    <submittedName>
        <fullName evidence="5">Glucitol operon repressor</fullName>
    </submittedName>
</protein>
<reference evidence="5 6" key="1">
    <citation type="submission" date="2014-11" db="EMBL/GenBank/DDBJ databases">
        <authorList>
            <person name="Urmite Genomes Urmite Genomes"/>
        </authorList>
    </citation>
    <scope>NUCLEOTIDE SEQUENCE [LARGE SCALE GENOMIC DNA]</scope>
    <source>
        <strain evidence="5 6">Oc5</strain>
    </source>
</reference>
<dbReference type="InterPro" id="IPR037171">
    <property type="entry name" value="NagB/RpiA_transferase-like"/>
</dbReference>
<dbReference type="PROSITE" id="PS00894">
    <property type="entry name" value="HTH_DEOR_1"/>
    <property type="match status" value="1"/>
</dbReference>
<dbReference type="InterPro" id="IPR018356">
    <property type="entry name" value="Tscrpt_reg_HTH_DeoR_CS"/>
</dbReference>
<dbReference type="SMART" id="SM01134">
    <property type="entry name" value="DeoRC"/>
    <property type="match status" value="1"/>
</dbReference>
<dbReference type="Pfam" id="PF00455">
    <property type="entry name" value="DeoRC"/>
    <property type="match status" value="1"/>
</dbReference>
<dbReference type="STRING" id="545501.BN997_01917"/>
<dbReference type="PANTHER" id="PTHR30363:SF44">
    <property type="entry name" value="AGA OPERON TRANSCRIPTIONAL REPRESSOR-RELATED"/>
    <property type="match status" value="1"/>
</dbReference>
<dbReference type="Gene3D" id="1.10.10.10">
    <property type="entry name" value="Winged helix-like DNA-binding domain superfamily/Winged helix DNA-binding domain"/>
    <property type="match status" value="1"/>
</dbReference>
<keyword evidence="2" id="KW-0238">DNA-binding</keyword>
<dbReference type="InterPro" id="IPR001034">
    <property type="entry name" value="DeoR_HTH"/>
</dbReference>
<dbReference type="InterPro" id="IPR050313">
    <property type="entry name" value="Carb_Metab_HTH_regulators"/>
</dbReference>
<sequence>MLSQDRQEIIMQYLQTNKSVRIADLSNDLGVTRETIRKDLYEMEQEGIVRKVHGGAILNKANLETKYVTRKTVNEEEKKAIAKKAAELVEDGDTIYIDYGTTALYFSREINNKKDLTIITNSLPIAQELIDYSHFDVIIIGGNVRKNENSLFGPIAYRGIEKLFVDKGFFGIGGLDLQAGYTNMHMGESEVSRLMMKHSQLKIMMADFSKFHSTSMNQVAAIDEVDILITDTTSDAEAVETIKSLQTKVYTVEAERSYKDE</sequence>
<dbReference type="OrthoDB" id="9798651at2"/>
<dbReference type="GO" id="GO:0003677">
    <property type="term" value="F:DNA binding"/>
    <property type="evidence" value="ECO:0007669"/>
    <property type="project" value="UniProtKB-KW"/>
</dbReference>
<proteinExistence type="predicted"/>
<evidence type="ECO:0000313" key="6">
    <source>
        <dbReference type="Proteomes" id="UP000040453"/>
    </source>
</evidence>
<dbReference type="PRINTS" id="PR00037">
    <property type="entry name" value="HTHLACR"/>
</dbReference>
<evidence type="ECO:0000259" key="4">
    <source>
        <dbReference type="PROSITE" id="PS51000"/>
    </source>
</evidence>
<keyword evidence="1" id="KW-0805">Transcription regulation</keyword>
<accession>A0A0A1MQZ9</accession>
<dbReference type="InterPro" id="IPR014036">
    <property type="entry name" value="DeoR-like_C"/>
</dbReference>
<dbReference type="AlphaFoldDB" id="A0A0A1MQZ9"/>
<evidence type="ECO:0000256" key="1">
    <source>
        <dbReference type="ARBA" id="ARBA00023015"/>
    </source>
</evidence>
<dbReference type="SMART" id="SM00420">
    <property type="entry name" value="HTH_DEOR"/>
    <property type="match status" value="1"/>
</dbReference>